<dbReference type="AlphaFoldDB" id="A0A1B6NRS3"/>
<keyword evidence="1" id="KW-0812">Transmembrane</keyword>
<evidence type="ECO:0000313" key="2">
    <source>
        <dbReference type="EMBL" id="KTF06001.1"/>
    </source>
</evidence>
<proteinExistence type="predicted"/>
<dbReference type="EMBL" id="AYSL01001434">
    <property type="protein sequence ID" value="KTF06001.1"/>
    <property type="molecule type" value="Genomic_DNA"/>
</dbReference>
<evidence type="ECO:0000256" key="1">
    <source>
        <dbReference type="SAM" id="Phobius"/>
    </source>
</evidence>
<organism evidence="2">
    <name type="scientific">marine sediment metagenome</name>
    <dbReference type="NCBI Taxonomy" id="412755"/>
    <lineage>
        <taxon>unclassified sequences</taxon>
        <taxon>metagenomes</taxon>
        <taxon>ecological metagenomes</taxon>
    </lineage>
</organism>
<comment type="caution">
    <text evidence="2">The sequence shown here is derived from an EMBL/GenBank/DDBJ whole genome shotgun (WGS) entry which is preliminary data.</text>
</comment>
<gene>
    <name evidence="2" type="ORF">MGSAQ_002504</name>
</gene>
<reference evidence="2" key="1">
    <citation type="submission" date="2013-11" db="EMBL/GenBank/DDBJ databases">
        <title>Microbial diversity, functional groups and degradation webs in Northern and Southern Mediterranean and Red Sea marine crude oil polluted sites.</title>
        <authorList>
            <person name="Daffonchio D."/>
            <person name="Mapelli F."/>
            <person name="Ferrer M."/>
            <person name="Richter M."/>
            <person name="Cherif A."/>
            <person name="Malkawi H.I."/>
            <person name="Yakimov M.M."/>
            <person name="Abdel-Fattah Y.R."/>
            <person name="Blaghen M."/>
            <person name="Golyshin P.N."/>
            <person name="Kalogerakis N."/>
            <person name="Boon N."/>
            <person name="Magagnini M."/>
            <person name="Fava F."/>
        </authorList>
    </citation>
    <scope>NUCLEOTIDE SEQUENCE</scope>
</reference>
<accession>A0A1B6NRS3</accession>
<feature type="transmembrane region" description="Helical" evidence="1">
    <location>
        <begin position="12"/>
        <end position="30"/>
    </location>
</feature>
<protein>
    <submittedName>
        <fullName evidence="2">Uncharacterized protein</fullName>
    </submittedName>
</protein>
<name>A0A1B6NRS3_9ZZZZ</name>
<keyword evidence="1" id="KW-0472">Membrane</keyword>
<keyword evidence="1" id="KW-1133">Transmembrane helix</keyword>
<sequence length="47" mass="5748">MHILMAAVRKIYLFCHTFKLITYFMGHVLLKLVDVIQKLFNRYYKLN</sequence>